<dbReference type="PROSITE" id="PS51123">
    <property type="entry name" value="OMPA_2"/>
    <property type="match status" value="1"/>
</dbReference>
<dbReference type="CDD" id="cd07185">
    <property type="entry name" value="OmpA_C-like"/>
    <property type="match status" value="1"/>
</dbReference>
<dbReference type="InterPro" id="IPR050330">
    <property type="entry name" value="Bact_OuterMem_StrucFunc"/>
</dbReference>
<feature type="region of interest" description="Disordered" evidence="4">
    <location>
        <begin position="217"/>
        <end position="291"/>
    </location>
</feature>
<name>A0A5R8ZTJ1_PSENT</name>
<evidence type="ECO:0000256" key="2">
    <source>
        <dbReference type="ARBA" id="ARBA00023136"/>
    </source>
</evidence>
<dbReference type="EMBL" id="VASG01000010">
    <property type="protein sequence ID" value="TLP69672.1"/>
    <property type="molecule type" value="Genomic_DNA"/>
</dbReference>
<feature type="domain" description="OmpA-like" evidence="5">
    <location>
        <begin position="120"/>
        <end position="242"/>
    </location>
</feature>
<dbReference type="PANTHER" id="PTHR30329">
    <property type="entry name" value="STATOR ELEMENT OF FLAGELLAR MOTOR COMPLEX"/>
    <property type="match status" value="1"/>
</dbReference>
<reference evidence="6 7" key="1">
    <citation type="submission" date="2019-05" db="EMBL/GenBank/DDBJ databases">
        <authorList>
            <person name="Moore K."/>
            <person name="O'Neill P."/>
            <person name="Farbos A."/>
            <person name="Studholme D.J."/>
        </authorList>
    </citation>
    <scope>NUCLEOTIDE SEQUENCE [LARGE SCALE GENOMIC DNA]</scope>
    <source>
        <strain evidence="6 7">DSM 9128</strain>
    </source>
</reference>
<dbReference type="GO" id="GO:0009279">
    <property type="term" value="C:cell outer membrane"/>
    <property type="evidence" value="ECO:0007669"/>
    <property type="project" value="InterPro"/>
</dbReference>
<dbReference type="InterPro" id="IPR006665">
    <property type="entry name" value="OmpA-like"/>
</dbReference>
<sequence>MFSNAILRPTALAVAISLGLSGCASIDKGLGASNGATACAIGGLAGAVLLGGLAAAAGKNVGAGAAAGAAVGCGLTYLYQQRVKRLQAIAKEEGMDIQVTELQAAQPAGAAQPSAAPAVVGIEAQVQDSSMFDVGSAQITVDGQRQLRKIAQALAEGRNDPKNAGKKILVVGHTDATGSAEFNQRLSEQRARAVGGILAEVGIPASDIYYQGAGASRPLADNTSETGRAKNRRVEMTEVENQQLLVERVRSERNNPKYLAHGTASSTAAKPAAKPARAPTKPAPLPVPAVQPEETVETSAALPDGISLPGKGSIDFGGSLVLSTTSALAQGIKPKASTFSLISPAYAAVPASSCIGDMPRSEGAVKNLATGAPLAEPDTTDYLPGMNGRPWGKVVNGHVALVGPVSILRENALVVAQPEMQFIANYKAGGKKQSAKFPGIANAYEGEDKVLYRVFAADPATSPVTCMDIVFDKRSGAATGGEIYYPKQGQAYVANFQPIRK</sequence>
<protein>
    <submittedName>
        <fullName evidence="6">OmpA family protein</fullName>
    </submittedName>
</protein>
<evidence type="ECO:0000313" key="7">
    <source>
        <dbReference type="Proteomes" id="UP000307510"/>
    </source>
</evidence>
<evidence type="ECO:0000256" key="4">
    <source>
        <dbReference type="SAM" id="MobiDB-lite"/>
    </source>
</evidence>
<evidence type="ECO:0000256" key="3">
    <source>
        <dbReference type="PROSITE-ProRule" id="PRU00473"/>
    </source>
</evidence>
<dbReference type="Proteomes" id="UP000307510">
    <property type="component" value="Unassembled WGS sequence"/>
</dbReference>
<keyword evidence="2 3" id="KW-0472">Membrane</keyword>
<feature type="compositionally biased region" description="Low complexity" evidence="4">
    <location>
        <begin position="263"/>
        <end position="280"/>
    </location>
</feature>
<dbReference type="PROSITE" id="PS01068">
    <property type="entry name" value="OMPA_1"/>
    <property type="match status" value="1"/>
</dbReference>
<evidence type="ECO:0000256" key="1">
    <source>
        <dbReference type="ARBA" id="ARBA00004370"/>
    </source>
</evidence>
<proteinExistence type="predicted"/>
<accession>A0A5R8ZTJ1</accession>
<organism evidence="6 7">
    <name type="scientific">Pseudomonas nitroreducens</name>
    <dbReference type="NCBI Taxonomy" id="46680"/>
    <lineage>
        <taxon>Bacteria</taxon>
        <taxon>Pseudomonadati</taxon>
        <taxon>Pseudomonadota</taxon>
        <taxon>Gammaproteobacteria</taxon>
        <taxon>Pseudomonadales</taxon>
        <taxon>Pseudomonadaceae</taxon>
        <taxon>Pseudomonas</taxon>
    </lineage>
</organism>
<dbReference type="PRINTS" id="PR01023">
    <property type="entry name" value="NAFLGMOTY"/>
</dbReference>
<dbReference type="PANTHER" id="PTHR30329:SF21">
    <property type="entry name" value="LIPOPROTEIN YIAD-RELATED"/>
    <property type="match status" value="1"/>
</dbReference>
<comment type="subcellular location">
    <subcellularLocation>
        <location evidence="1">Membrane</location>
    </subcellularLocation>
</comment>
<comment type="caution">
    <text evidence="6">The sequence shown here is derived from an EMBL/GenBank/DDBJ whole genome shotgun (WGS) entry which is preliminary data.</text>
</comment>
<evidence type="ECO:0000313" key="6">
    <source>
        <dbReference type="EMBL" id="TLP69672.1"/>
    </source>
</evidence>
<dbReference type="RefSeq" id="WP_138216700.1">
    <property type="nucleotide sequence ID" value="NZ_VASG01000010.1"/>
</dbReference>
<reference evidence="7" key="2">
    <citation type="submission" date="2019-06" db="EMBL/GenBank/DDBJ databases">
        <title>AzeR, a transcriptional regulator that responds to azelaic acid in Pseudomonas nitroreducens.</title>
        <authorList>
            <person name="Bez C."/>
            <person name="Javvadi S.G."/>
            <person name="Bertani I."/>
            <person name="Devescovi G."/>
            <person name="Studholme D.J."/>
            <person name="Geller A."/>
            <person name="Levy A."/>
            <person name="Venturi V."/>
        </authorList>
    </citation>
    <scope>NUCLEOTIDE SEQUENCE [LARGE SCALE GENOMIC DNA]</scope>
    <source>
        <strain evidence="7">DSM 9128</strain>
    </source>
</reference>
<dbReference type="InterPro" id="IPR006690">
    <property type="entry name" value="OMPA-like_CS"/>
</dbReference>
<dbReference type="Gene3D" id="3.30.1330.60">
    <property type="entry name" value="OmpA-like domain"/>
    <property type="match status" value="1"/>
</dbReference>
<dbReference type="InterPro" id="IPR036737">
    <property type="entry name" value="OmpA-like_sf"/>
</dbReference>
<evidence type="ECO:0000259" key="5">
    <source>
        <dbReference type="PROSITE" id="PS51123"/>
    </source>
</evidence>
<dbReference type="SUPFAM" id="SSF103088">
    <property type="entry name" value="OmpA-like"/>
    <property type="match status" value="1"/>
</dbReference>
<gene>
    <name evidence="6" type="ORF">FEA48_27855</name>
</gene>
<dbReference type="Pfam" id="PF00691">
    <property type="entry name" value="OmpA"/>
    <property type="match status" value="1"/>
</dbReference>
<dbReference type="AlphaFoldDB" id="A0A5R8ZTJ1"/>